<comment type="similarity">
    <text evidence="2">Belongs to the peptidase S28 family.</text>
</comment>
<dbReference type="VEuPathDB" id="VectorBase:PPAI009620"/>
<evidence type="ECO:0000256" key="1">
    <source>
        <dbReference type="ARBA" id="ARBA00004371"/>
    </source>
</evidence>
<dbReference type="FunFam" id="1.20.120.980:FF:000002">
    <property type="entry name" value="lysosomal Pro-X carboxypeptidase"/>
    <property type="match status" value="1"/>
</dbReference>
<dbReference type="Pfam" id="PF05577">
    <property type="entry name" value="Peptidase_S28"/>
    <property type="match status" value="1"/>
</dbReference>
<keyword evidence="7" id="KW-0378">Hydrolase</keyword>
<comment type="catalytic activity">
    <reaction evidence="12">
        <text>Cleavage of a -Pro-|-Xaa bond to release a C-terminal amino acid.</text>
        <dbReference type="EC" id="3.4.16.2"/>
    </reaction>
</comment>
<keyword evidence="8" id="KW-0865">Zymogen</keyword>
<keyword evidence="10" id="KW-0325">Glycoprotein</keyword>
<evidence type="ECO:0000256" key="9">
    <source>
        <dbReference type="ARBA" id="ARBA00023157"/>
    </source>
</evidence>
<dbReference type="GO" id="GO:0005764">
    <property type="term" value="C:lysosome"/>
    <property type="evidence" value="ECO:0007669"/>
    <property type="project" value="UniProtKB-SubCell"/>
</dbReference>
<dbReference type="PANTHER" id="PTHR11010:SF38">
    <property type="entry name" value="LYSOSOMAL PRO-X CARBOXYPEPTIDASE"/>
    <property type="match status" value="1"/>
</dbReference>
<dbReference type="InterPro" id="IPR029058">
    <property type="entry name" value="AB_hydrolase_fold"/>
</dbReference>
<keyword evidence="6" id="KW-0732">Signal</keyword>
<keyword evidence="9" id="KW-1015">Disulfide bond</keyword>
<dbReference type="Gene3D" id="1.20.120.980">
    <property type="entry name" value="Serine carboxypeptidase S28, SKS domain"/>
    <property type="match status" value="1"/>
</dbReference>
<evidence type="ECO:0000313" key="19">
    <source>
        <dbReference type="Proteomes" id="UP000092462"/>
    </source>
</evidence>
<dbReference type="RefSeq" id="XP_055702952.1">
    <property type="nucleotide sequence ID" value="XM_055846977.1"/>
</dbReference>
<evidence type="ECO:0000256" key="8">
    <source>
        <dbReference type="ARBA" id="ARBA00023145"/>
    </source>
</evidence>
<dbReference type="GeneID" id="129801695"/>
<evidence type="ECO:0000256" key="4">
    <source>
        <dbReference type="ARBA" id="ARBA00022645"/>
    </source>
</evidence>
<dbReference type="InterPro" id="IPR008758">
    <property type="entry name" value="Peptidase_S28"/>
</dbReference>
<evidence type="ECO:0000256" key="17">
    <source>
        <dbReference type="ARBA" id="ARBA00076608"/>
    </source>
</evidence>
<comment type="subunit">
    <text evidence="3">Homodimer.</text>
</comment>
<dbReference type="EC" id="3.4.16.2" evidence="14"/>
<evidence type="ECO:0000256" key="12">
    <source>
        <dbReference type="ARBA" id="ARBA00052013"/>
    </source>
</evidence>
<evidence type="ECO:0000256" key="6">
    <source>
        <dbReference type="ARBA" id="ARBA00022729"/>
    </source>
</evidence>
<dbReference type="AlphaFoldDB" id="A0A1B0DMM8"/>
<sequence length="479" mass="54166">MEPNQINSRLFCLIFAFLSISGIDSSLGEYLYTTQWLEVPVDHFGFANNDTFKLRYLKNDTYATEPNAAAILFYTGNEGDIELFAQNTGFMWDAVSDRNNGLNAELIFAEHRYYGQSLPYGNKSYDSAKQLGYLSSEQALADFASILQEINPGNRRPVIAIGGSYGGMLAAWFRMKYPHMVLGAIAASAPVLQFKDITPCGVYNRILTSVFANAYSKDCSENIRKSWKILKTRAETDDGRAFLKRQFNLCANLTKHEDVDQLLDYLTEMYSNLAMANYPYEANFLAPLPANPVREFCWRFKGDNLNDTQLIQSLASAVIVYSNFTGRVKCLDINETATDRLGTRGWDFQACTEMVMPMCSNGVKDMFEPEDWDFKKYSDECFKKLGVRPRTEVEMITRYGGNQINTATNIVFSNGLLDPWSGAGVLRTPNNRVKIVIIPEGAHHIDLRAKNNNDPQSVIMARQIHLDTIKEWISQRYGA</sequence>
<keyword evidence="4" id="KW-0121">Carboxypeptidase</keyword>
<organism evidence="18 19">
    <name type="scientific">Phlebotomus papatasi</name>
    <name type="common">Sandfly</name>
    <dbReference type="NCBI Taxonomy" id="29031"/>
    <lineage>
        <taxon>Eukaryota</taxon>
        <taxon>Metazoa</taxon>
        <taxon>Ecdysozoa</taxon>
        <taxon>Arthropoda</taxon>
        <taxon>Hexapoda</taxon>
        <taxon>Insecta</taxon>
        <taxon>Pterygota</taxon>
        <taxon>Neoptera</taxon>
        <taxon>Endopterygota</taxon>
        <taxon>Diptera</taxon>
        <taxon>Nematocera</taxon>
        <taxon>Psychodoidea</taxon>
        <taxon>Psychodidae</taxon>
        <taxon>Phlebotomus</taxon>
        <taxon>Phlebotomus</taxon>
    </lineage>
</organism>
<evidence type="ECO:0000256" key="5">
    <source>
        <dbReference type="ARBA" id="ARBA00022670"/>
    </source>
</evidence>
<evidence type="ECO:0000256" key="10">
    <source>
        <dbReference type="ARBA" id="ARBA00023180"/>
    </source>
</evidence>
<dbReference type="GO" id="GO:0006508">
    <property type="term" value="P:proteolysis"/>
    <property type="evidence" value="ECO:0007669"/>
    <property type="project" value="UniProtKB-KW"/>
</dbReference>
<evidence type="ECO:0000256" key="13">
    <source>
        <dbReference type="ARBA" id="ARBA00059701"/>
    </source>
</evidence>
<dbReference type="Gene3D" id="3.40.50.1820">
    <property type="entry name" value="alpha/beta hydrolase"/>
    <property type="match status" value="1"/>
</dbReference>
<keyword evidence="5" id="KW-0645">Protease</keyword>
<evidence type="ECO:0000256" key="14">
    <source>
        <dbReference type="ARBA" id="ARBA00066456"/>
    </source>
</evidence>
<dbReference type="GO" id="GO:0008239">
    <property type="term" value="F:dipeptidyl-peptidase activity"/>
    <property type="evidence" value="ECO:0007669"/>
    <property type="project" value="TreeGrafter"/>
</dbReference>
<keyword evidence="11" id="KW-0458">Lysosome</keyword>
<evidence type="ECO:0000256" key="2">
    <source>
        <dbReference type="ARBA" id="ARBA00011079"/>
    </source>
</evidence>
<dbReference type="EMBL" id="AJVK01007018">
    <property type="status" value="NOT_ANNOTATED_CDS"/>
    <property type="molecule type" value="Genomic_DNA"/>
</dbReference>
<evidence type="ECO:0000256" key="11">
    <source>
        <dbReference type="ARBA" id="ARBA00023228"/>
    </source>
</evidence>
<proteinExistence type="inferred from homology"/>
<name>A0A1B0DMM8_PHLPP</name>
<dbReference type="PANTHER" id="PTHR11010">
    <property type="entry name" value="PROTEASE S28 PRO-X CARBOXYPEPTIDASE-RELATED"/>
    <property type="match status" value="1"/>
</dbReference>
<dbReference type="OrthoDB" id="2130629at2759"/>
<dbReference type="KEGG" id="ppap:129801695"/>
<evidence type="ECO:0000256" key="7">
    <source>
        <dbReference type="ARBA" id="ARBA00022801"/>
    </source>
</evidence>
<dbReference type="Proteomes" id="UP000092462">
    <property type="component" value="Unassembled WGS sequence"/>
</dbReference>
<reference evidence="18" key="1">
    <citation type="submission" date="2022-08" db="UniProtKB">
        <authorList>
            <consortium name="EnsemblMetazoa"/>
        </authorList>
    </citation>
    <scope>IDENTIFICATION</scope>
    <source>
        <strain evidence="18">Israel</strain>
    </source>
</reference>
<protein>
    <recommendedName>
        <fullName evidence="15">Lysosomal Pro-X carboxypeptidase</fullName>
        <ecNumber evidence="14">3.4.16.2</ecNumber>
    </recommendedName>
    <alternativeName>
        <fullName evidence="17">Proline carboxypeptidase</fullName>
    </alternativeName>
    <alternativeName>
        <fullName evidence="16">Prolylcarboxypeptidase</fullName>
    </alternativeName>
</protein>
<evidence type="ECO:0000313" key="18">
    <source>
        <dbReference type="EnsemblMetazoa" id="PPAI009620-PA"/>
    </source>
</evidence>
<dbReference type="InterPro" id="IPR042269">
    <property type="entry name" value="Ser_carbopepase_S28_SKS"/>
</dbReference>
<dbReference type="EnsemblMetazoa" id="PPAI009620-RA">
    <property type="protein sequence ID" value="PPAI009620-PA"/>
    <property type="gene ID" value="PPAI009620"/>
</dbReference>
<evidence type="ECO:0000256" key="15">
    <source>
        <dbReference type="ARBA" id="ARBA00073691"/>
    </source>
</evidence>
<evidence type="ECO:0000256" key="16">
    <source>
        <dbReference type="ARBA" id="ARBA00076475"/>
    </source>
</evidence>
<dbReference type="GO" id="GO:0004185">
    <property type="term" value="F:serine-type carboxypeptidase activity"/>
    <property type="evidence" value="ECO:0007669"/>
    <property type="project" value="UniProtKB-EC"/>
</dbReference>
<comment type="function">
    <text evidence="13">Cleaves C-terminal amino acids linked to proline in peptides such as angiotensin II, III and des-Arg9-bradykinin. This cleavage occurs at acidic pH, but enzymatic activity is retained with some substrates at neutral pH.</text>
</comment>
<evidence type="ECO:0000256" key="3">
    <source>
        <dbReference type="ARBA" id="ARBA00011738"/>
    </source>
</evidence>
<comment type="subcellular location">
    <subcellularLocation>
        <location evidence="1">Lysosome</location>
    </subcellularLocation>
</comment>
<dbReference type="SUPFAM" id="SSF53474">
    <property type="entry name" value="alpha/beta-Hydrolases"/>
    <property type="match status" value="1"/>
</dbReference>
<dbReference type="VEuPathDB" id="VectorBase:PPAPM1_012356"/>
<accession>A0A1B0DMM8</accession>
<keyword evidence="19" id="KW-1185">Reference proteome</keyword>
<dbReference type="EMBL" id="AJVK01007017">
    <property type="status" value="NOT_ANNOTATED_CDS"/>
    <property type="molecule type" value="Genomic_DNA"/>
</dbReference>